<dbReference type="Pfam" id="PF05168">
    <property type="entry name" value="HEPN"/>
    <property type="match status" value="1"/>
</dbReference>
<accession>A0A1V1P216</accession>
<dbReference type="InterPro" id="IPR007842">
    <property type="entry name" value="HEPN_dom"/>
</dbReference>
<reference evidence="3" key="1">
    <citation type="submission" date="2012-11" db="EMBL/GenBank/DDBJ databases">
        <authorList>
            <person name="Lucero-Rivera Y.E."/>
            <person name="Tovar-Ramirez D."/>
        </authorList>
    </citation>
    <scope>NUCLEOTIDE SEQUENCE [LARGE SCALE GENOMIC DNA]</scope>
    <source>
        <strain evidence="3">Araruama</strain>
    </source>
</reference>
<organism evidence="2 3">
    <name type="scientific">Candidatus Magnetoglobus multicellularis str. Araruama</name>
    <dbReference type="NCBI Taxonomy" id="890399"/>
    <lineage>
        <taxon>Bacteria</taxon>
        <taxon>Pseudomonadati</taxon>
        <taxon>Thermodesulfobacteriota</taxon>
        <taxon>Desulfobacteria</taxon>
        <taxon>Desulfobacterales</taxon>
        <taxon>Desulfobacteraceae</taxon>
        <taxon>Candidatus Magnetoglobus</taxon>
    </lineage>
</organism>
<gene>
    <name evidence="2" type="ORF">OMM_10104</name>
</gene>
<name>A0A1V1P216_9BACT</name>
<dbReference type="EMBL" id="ATBP01000813">
    <property type="protein sequence ID" value="ETR68858.1"/>
    <property type="molecule type" value="Genomic_DNA"/>
</dbReference>
<proteinExistence type="predicted"/>
<dbReference type="Gene3D" id="1.20.120.330">
    <property type="entry name" value="Nucleotidyltransferases domain 2"/>
    <property type="match status" value="1"/>
</dbReference>
<evidence type="ECO:0000313" key="3">
    <source>
        <dbReference type="Proteomes" id="UP000189670"/>
    </source>
</evidence>
<dbReference type="AlphaFoldDB" id="A0A1V1P216"/>
<evidence type="ECO:0000313" key="2">
    <source>
        <dbReference type="EMBL" id="ETR68858.1"/>
    </source>
</evidence>
<dbReference type="SUPFAM" id="SSF81593">
    <property type="entry name" value="Nucleotidyltransferase substrate binding subunit/domain"/>
    <property type="match status" value="1"/>
</dbReference>
<evidence type="ECO:0000259" key="1">
    <source>
        <dbReference type="Pfam" id="PF05168"/>
    </source>
</evidence>
<dbReference type="Proteomes" id="UP000189670">
    <property type="component" value="Unassembled WGS sequence"/>
</dbReference>
<protein>
    <submittedName>
        <fullName evidence="2">HepN domain protein</fullName>
    </submittedName>
</protein>
<comment type="caution">
    <text evidence="2">The sequence shown here is derived from an EMBL/GenBank/DDBJ whole genome shotgun (WGS) entry which is preliminary data.</text>
</comment>
<sequence length="130" mass="15186">MDNKQIASEWFVIAEKDILSAKYLQNMHPIPVEIICYHCQQSSEKYLKGFLVLNGHKVIKTHDLVYLNQLCCSYDESFKILEKESLRLTDYGVNIRYPYPMDLNIADMKLAIKDAEVIQGYILEKFEKCS</sequence>
<feature type="domain" description="HEPN" evidence="1">
    <location>
        <begin position="8"/>
        <end position="119"/>
    </location>
</feature>